<evidence type="ECO:0000313" key="1">
    <source>
        <dbReference type="EMBL" id="WPC74275.1"/>
    </source>
</evidence>
<accession>A0ABZ0QD00</accession>
<organism evidence="1 2">
    <name type="scientific">Vibrio porteresiae DSM 19223</name>
    <dbReference type="NCBI Taxonomy" id="1123496"/>
    <lineage>
        <taxon>Bacteria</taxon>
        <taxon>Pseudomonadati</taxon>
        <taxon>Pseudomonadota</taxon>
        <taxon>Gammaproteobacteria</taxon>
        <taxon>Vibrionales</taxon>
        <taxon>Vibrionaceae</taxon>
        <taxon>Vibrio</taxon>
    </lineage>
</organism>
<dbReference type="PROSITE" id="PS51257">
    <property type="entry name" value="PROKAR_LIPOPROTEIN"/>
    <property type="match status" value="1"/>
</dbReference>
<evidence type="ECO:0008006" key="3">
    <source>
        <dbReference type="Google" id="ProtNLM"/>
    </source>
</evidence>
<evidence type="ECO:0000313" key="2">
    <source>
        <dbReference type="Proteomes" id="UP001304071"/>
    </source>
</evidence>
<protein>
    <recommendedName>
        <fullName evidence="3">Lipoprotein</fullName>
    </recommendedName>
</protein>
<proteinExistence type="predicted"/>
<name>A0ABZ0QD00_9VIBR</name>
<sequence length="135" mass="15176">MKMNRLVKIVISIILPSLFLSGCSSPPRKIEASVPLVEASAGMDSLGQQLPLIFWKQFATQESASISDSEYTIFASKPYISALDMLCRNLIINDVNKNTRSQRVACSQVSQYELTELSPWYLMRDIKNPMSDLKL</sequence>
<reference evidence="1 2" key="1">
    <citation type="submission" date="2023-11" db="EMBL/GenBank/DDBJ databases">
        <title>Plant-associative lifestyle of Vibrio porteresiae and its evolutionary dynamics.</title>
        <authorList>
            <person name="Rameshkumar N."/>
            <person name="Kirti K."/>
        </authorList>
    </citation>
    <scope>NUCLEOTIDE SEQUENCE [LARGE SCALE GENOMIC DNA]</scope>
    <source>
        <strain evidence="1 2">MSSRF30</strain>
    </source>
</reference>
<gene>
    <name evidence="1" type="ORF">R8Z52_03150</name>
</gene>
<dbReference type="Proteomes" id="UP001304071">
    <property type="component" value="Chromosome 1"/>
</dbReference>
<dbReference type="EMBL" id="CP138203">
    <property type="protein sequence ID" value="WPC74275.1"/>
    <property type="molecule type" value="Genomic_DNA"/>
</dbReference>
<keyword evidence="2" id="KW-1185">Reference proteome</keyword>
<dbReference type="RefSeq" id="WP_261894381.1">
    <property type="nucleotide sequence ID" value="NZ_AP024895.1"/>
</dbReference>